<dbReference type="KEGG" id="halu:HUG12_09910"/>
<dbReference type="RefSeq" id="WP_179268606.1">
    <property type="nucleotide sequence ID" value="NZ_CP058579.1"/>
</dbReference>
<proteinExistence type="predicted"/>
<dbReference type="OrthoDB" id="351180at2157"/>
<evidence type="ECO:0000313" key="2">
    <source>
        <dbReference type="Proteomes" id="UP000509626"/>
    </source>
</evidence>
<sequence length="165" mass="19155">MSTTQVIKTARRDIYRNLVLRTARLELDDGEELDKDPYEYPFDYGYELFAAGLAIGFLHKDYREESKGSYSQDFTDVDSVSSDEVRTAITFIWELIKMEEDEKTETEAWELARQYADAGVERISRDMEVKDQFDLLGFMNMAENRWEDRVEDVVGSVESEEVASA</sequence>
<reference evidence="1 2" key="1">
    <citation type="submission" date="2020-06" db="EMBL/GenBank/DDBJ databases">
        <title>NJ-3-1, isolated from saline soil.</title>
        <authorList>
            <person name="Cui H.L."/>
            <person name="Shi X."/>
        </authorList>
    </citation>
    <scope>NUCLEOTIDE SEQUENCE [LARGE SCALE GENOMIC DNA]</scope>
    <source>
        <strain evidence="1 2">NJ-3-1</strain>
    </source>
</reference>
<protein>
    <submittedName>
        <fullName evidence="1">Uncharacterized protein</fullName>
    </submittedName>
</protein>
<keyword evidence="2" id="KW-1185">Reference proteome</keyword>
<organism evidence="1 2">
    <name type="scientific">Halorarum salinum</name>
    <dbReference type="NCBI Taxonomy" id="2743089"/>
    <lineage>
        <taxon>Archaea</taxon>
        <taxon>Methanobacteriati</taxon>
        <taxon>Methanobacteriota</taxon>
        <taxon>Stenosarchaea group</taxon>
        <taxon>Halobacteria</taxon>
        <taxon>Halobacteriales</taxon>
        <taxon>Haloferacaceae</taxon>
        <taxon>Halorarum</taxon>
    </lineage>
</organism>
<gene>
    <name evidence="1" type="ORF">HUG12_09910</name>
</gene>
<evidence type="ECO:0000313" key="1">
    <source>
        <dbReference type="EMBL" id="QLG62021.1"/>
    </source>
</evidence>
<dbReference type="Proteomes" id="UP000509626">
    <property type="component" value="Chromosome"/>
</dbReference>
<name>A0A7D5QDD9_9EURY</name>
<dbReference type="AlphaFoldDB" id="A0A7D5QDD9"/>
<accession>A0A7D5QDD9</accession>
<dbReference type="EMBL" id="CP058579">
    <property type="protein sequence ID" value="QLG62021.1"/>
    <property type="molecule type" value="Genomic_DNA"/>
</dbReference>
<dbReference type="GeneID" id="56037775"/>